<organism evidence="4">
    <name type="scientific">Anisakis simplex</name>
    <name type="common">Herring worm</name>
    <dbReference type="NCBI Taxonomy" id="6269"/>
    <lineage>
        <taxon>Eukaryota</taxon>
        <taxon>Metazoa</taxon>
        <taxon>Ecdysozoa</taxon>
        <taxon>Nematoda</taxon>
        <taxon>Chromadorea</taxon>
        <taxon>Rhabditida</taxon>
        <taxon>Spirurina</taxon>
        <taxon>Ascaridomorpha</taxon>
        <taxon>Ascaridoidea</taxon>
        <taxon>Anisakidae</taxon>
        <taxon>Anisakis</taxon>
        <taxon>Anisakis simplex complex</taxon>
    </lineage>
</organism>
<dbReference type="PANTHER" id="PTHR10900:SF77">
    <property type="entry name" value="FI19380P1"/>
    <property type="match status" value="1"/>
</dbReference>
<evidence type="ECO:0000259" key="1">
    <source>
        <dbReference type="PROSITE" id="PS50213"/>
    </source>
</evidence>
<dbReference type="InterPro" id="IPR000782">
    <property type="entry name" value="FAS1_domain"/>
</dbReference>
<dbReference type="GO" id="GO:0050839">
    <property type="term" value="F:cell adhesion molecule binding"/>
    <property type="evidence" value="ECO:0007669"/>
    <property type="project" value="TreeGrafter"/>
</dbReference>
<dbReference type="InterPro" id="IPR036378">
    <property type="entry name" value="FAS1_dom_sf"/>
</dbReference>
<name>A0A0M3J352_ANISI</name>
<reference evidence="4" key="1">
    <citation type="submission" date="2017-02" db="UniProtKB">
        <authorList>
            <consortium name="WormBaseParasite"/>
        </authorList>
    </citation>
    <scope>IDENTIFICATION</scope>
</reference>
<gene>
    <name evidence="2" type="ORF">ASIM_LOCUS1835</name>
</gene>
<dbReference type="GO" id="GO:0031012">
    <property type="term" value="C:extracellular matrix"/>
    <property type="evidence" value="ECO:0007669"/>
    <property type="project" value="TreeGrafter"/>
</dbReference>
<dbReference type="PROSITE" id="PS50213">
    <property type="entry name" value="FAS1"/>
    <property type="match status" value="2"/>
</dbReference>
<dbReference type="GO" id="GO:0007155">
    <property type="term" value="P:cell adhesion"/>
    <property type="evidence" value="ECO:0007669"/>
    <property type="project" value="TreeGrafter"/>
</dbReference>
<evidence type="ECO:0000313" key="2">
    <source>
        <dbReference type="EMBL" id="VDK19340.1"/>
    </source>
</evidence>
<dbReference type="Proteomes" id="UP000267096">
    <property type="component" value="Unassembled WGS sequence"/>
</dbReference>
<protein>
    <submittedName>
        <fullName evidence="4">Fasciclin-1 (inferred by orthology to a D. melanogaster protein)</fullName>
    </submittedName>
</protein>
<proteinExistence type="predicted"/>
<dbReference type="WBParaSite" id="ASIM_0000196401-mRNA-1">
    <property type="protein sequence ID" value="ASIM_0000196401-mRNA-1"/>
    <property type="gene ID" value="ASIM_0000196401"/>
</dbReference>
<dbReference type="GO" id="GO:0030198">
    <property type="term" value="P:extracellular matrix organization"/>
    <property type="evidence" value="ECO:0007669"/>
    <property type="project" value="TreeGrafter"/>
</dbReference>
<accession>A0A0M3J352</accession>
<reference evidence="2 3" key="2">
    <citation type="submission" date="2018-11" db="EMBL/GenBank/DDBJ databases">
        <authorList>
            <consortium name="Pathogen Informatics"/>
        </authorList>
    </citation>
    <scope>NUCLEOTIDE SEQUENCE [LARGE SCALE GENOMIC DNA]</scope>
</reference>
<dbReference type="GO" id="GO:0005615">
    <property type="term" value="C:extracellular space"/>
    <property type="evidence" value="ECO:0007669"/>
    <property type="project" value="TreeGrafter"/>
</dbReference>
<dbReference type="InterPro" id="IPR050904">
    <property type="entry name" value="Adhesion/Biosynth-related"/>
</dbReference>
<dbReference type="OrthoDB" id="5810603at2759"/>
<keyword evidence="3" id="KW-1185">Reference proteome</keyword>
<dbReference type="Pfam" id="PF02469">
    <property type="entry name" value="Fasciclin"/>
    <property type="match status" value="2"/>
</dbReference>
<feature type="domain" description="FAS1" evidence="1">
    <location>
        <begin position="1"/>
        <end position="137"/>
    </location>
</feature>
<dbReference type="SMART" id="SM00554">
    <property type="entry name" value="FAS1"/>
    <property type="match status" value="2"/>
</dbReference>
<feature type="domain" description="FAS1" evidence="1">
    <location>
        <begin position="141"/>
        <end position="252"/>
    </location>
</feature>
<dbReference type="PANTHER" id="PTHR10900">
    <property type="entry name" value="PERIOSTIN-RELATED"/>
    <property type="match status" value="1"/>
</dbReference>
<dbReference type="EMBL" id="UYRR01002166">
    <property type="protein sequence ID" value="VDK19340.1"/>
    <property type="molecule type" value="Genomic_DNA"/>
</dbReference>
<evidence type="ECO:0000313" key="4">
    <source>
        <dbReference type="WBParaSite" id="ASIM_0000196401-mRNA-1"/>
    </source>
</evidence>
<evidence type="ECO:0000313" key="3">
    <source>
        <dbReference type="Proteomes" id="UP000267096"/>
    </source>
</evidence>
<dbReference type="Gene3D" id="2.30.180.10">
    <property type="entry name" value="FAS1 domain"/>
    <property type="match status" value="2"/>
</dbReference>
<sequence>MGNPRCTTLMRYMNTIGQLVRGYLSASGGLVTFFAPYNEAFERIPENIERRLLRNRIWLEQVLKLHIVPAKELTSNEITNQTIVNSVDNRFQLYFIRGEWPKNNITYYVIGAGIKAALIQENVAGTNGIVHYIDRVLGVPYQTLWELIRNDTQLQTSYQMLTNMQLQYTLDPWQVLTPEQNLTFFVPTDEAWQNVPSSLRYRMTDGNHWLSLQYVLKRHIIQGQALMYTDLRERTYVMMNDEMVVVRRRGRC</sequence>
<dbReference type="SUPFAM" id="SSF82153">
    <property type="entry name" value="FAS1 domain"/>
    <property type="match status" value="2"/>
</dbReference>
<dbReference type="AlphaFoldDB" id="A0A0M3J352"/>